<feature type="compositionally biased region" description="Basic and acidic residues" evidence="2">
    <location>
        <begin position="1045"/>
        <end position="1059"/>
    </location>
</feature>
<evidence type="ECO:0000256" key="2">
    <source>
        <dbReference type="SAM" id="MobiDB-lite"/>
    </source>
</evidence>
<feature type="region of interest" description="Disordered" evidence="2">
    <location>
        <begin position="1014"/>
        <end position="1059"/>
    </location>
</feature>
<dbReference type="Gene3D" id="2.60.40.10">
    <property type="entry name" value="Immunoglobulins"/>
    <property type="match status" value="6"/>
</dbReference>
<dbReference type="SUPFAM" id="SSF51126">
    <property type="entry name" value="Pectin lyase-like"/>
    <property type="match status" value="2"/>
</dbReference>
<dbReference type="InterPro" id="IPR050991">
    <property type="entry name" value="ECM_Regulatory_Proteins"/>
</dbReference>
<dbReference type="STRING" id="573061.Clocel_2983"/>
<feature type="domain" description="Fibronectin type-III" evidence="4">
    <location>
        <begin position="530"/>
        <end position="608"/>
    </location>
</feature>
<dbReference type="InterPro" id="IPR011050">
    <property type="entry name" value="Pectin_lyase_fold/virulence"/>
</dbReference>
<keyword evidence="6" id="KW-1185">Reference proteome</keyword>
<gene>
    <name evidence="5" type="ordered locus">Clocel_2983</name>
</gene>
<dbReference type="EMBL" id="CP002160">
    <property type="protein sequence ID" value="ADL52675.1"/>
    <property type="molecule type" value="Genomic_DNA"/>
</dbReference>
<dbReference type="AlphaFoldDB" id="D9ST13"/>
<dbReference type="InterPro" id="IPR012334">
    <property type="entry name" value="Pectin_lyas_fold"/>
</dbReference>
<dbReference type="SUPFAM" id="SSF49265">
    <property type="entry name" value="Fibronectin type III"/>
    <property type="match status" value="4"/>
</dbReference>
<protein>
    <submittedName>
        <fullName evidence="5">Fibronectin type III domain protein</fullName>
    </submittedName>
</protein>
<dbReference type="Pfam" id="PF13229">
    <property type="entry name" value="Beta_helix"/>
    <property type="match status" value="2"/>
</dbReference>
<dbReference type="Pfam" id="PF00041">
    <property type="entry name" value="fn3"/>
    <property type="match status" value="5"/>
</dbReference>
<dbReference type="KEGG" id="ccb:Clocel_2983"/>
<dbReference type="Gene3D" id="2.160.20.10">
    <property type="entry name" value="Single-stranded right-handed beta-helix, Pectin lyase-like"/>
    <property type="match status" value="1"/>
</dbReference>
<keyword evidence="3" id="KW-0472">Membrane</keyword>
<feature type="domain" description="Fibronectin type-III" evidence="4">
    <location>
        <begin position="701"/>
        <end position="785"/>
    </location>
</feature>
<dbReference type="RefSeq" id="WP_010075772.1">
    <property type="nucleotide sequence ID" value="NC_014393.1"/>
</dbReference>
<dbReference type="InterPro" id="IPR003961">
    <property type="entry name" value="FN3_dom"/>
</dbReference>
<dbReference type="HOGENOM" id="CLU_284243_0_0_9"/>
<keyword evidence="1" id="KW-0677">Repeat</keyword>
<organism evidence="5 6">
    <name type="scientific">Clostridium cellulovorans (strain ATCC 35296 / DSM 3052 / OCM 3 / 743B)</name>
    <dbReference type="NCBI Taxonomy" id="573061"/>
    <lineage>
        <taxon>Bacteria</taxon>
        <taxon>Bacillati</taxon>
        <taxon>Bacillota</taxon>
        <taxon>Clostridia</taxon>
        <taxon>Eubacteriales</taxon>
        <taxon>Clostridiaceae</taxon>
        <taxon>Clostridium</taxon>
    </lineage>
</organism>
<evidence type="ECO:0000256" key="1">
    <source>
        <dbReference type="ARBA" id="ARBA00022737"/>
    </source>
</evidence>
<feature type="domain" description="Fibronectin type-III" evidence="4">
    <location>
        <begin position="612"/>
        <end position="696"/>
    </location>
</feature>
<dbReference type="PANTHER" id="PTHR46708">
    <property type="entry name" value="TENASCIN"/>
    <property type="match status" value="1"/>
</dbReference>
<dbReference type="SMART" id="SM00710">
    <property type="entry name" value="PbH1"/>
    <property type="match status" value="8"/>
</dbReference>
<keyword evidence="3" id="KW-1133">Transmembrane helix</keyword>
<feature type="transmembrane region" description="Helical" evidence="3">
    <location>
        <begin position="1067"/>
        <end position="1086"/>
    </location>
</feature>
<dbReference type="SMART" id="SM00060">
    <property type="entry name" value="FN3"/>
    <property type="match status" value="6"/>
</dbReference>
<dbReference type="OrthoDB" id="1936882at2"/>
<name>D9ST13_CLOC7</name>
<dbReference type="InterPro" id="IPR039448">
    <property type="entry name" value="Beta_helix"/>
</dbReference>
<dbReference type="Proteomes" id="UP000002730">
    <property type="component" value="Chromosome"/>
</dbReference>
<dbReference type="InterPro" id="IPR013783">
    <property type="entry name" value="Ig-like_fold"/>
</dbReference>
<proteinExistence type="predicted"/>
<dbReference type="eggNOG" id="COG4733">
    <property type="taxonomic scope" value="Bacteria"/>
</dbReference>
<dbReference type="InterPro" id="IPR006626">
    <property type="entry name" value="PbH1"/>
</dbReference>
<feature type="domain" description="Fibronectin type-III" evidence="4">
    <location>
        <begin position="877"/>
        <end position="961"/>
    </location>
</feature>
<keyword evidence="3" id="KW-0812">Transmembrane</keyword>
<dbReference type="CDD" id="cd00063">
    <property type="entry name" value="FN3"/>
    <property type="match status" value="6"/>
</dbReference>
<evidence type="ECO:0000259" key="4">
    <source>
        <dbReference type="PROSITE" id="PS50853"/>
    </source>
</evidence>
<sequence>MKRKERISIIISLLFFASICFSSEIKVDIGESYAIRKGDEKITLGGRVRAYTLDSSWTTIDQSSLGGMSLNTILNNLISSGKTKFYINDGTYYLDGEIKIEKDNIILQGQSQINTKIIQNNIASNVIEITAGGTQILDLNIDNSLGKVAVYSINSNNTSLRNCIINGSDNNPAVAFYGNNTVDDITAVESGNLNFNNVIENNMINSPLNGSNKDGVIFVKQKNGLVKGNTLSGSRIAFYLSRDSEVSYNTIKNSSTNGIRYTVPAYDNKIINNIIQDVKASGIVVDRNDKGITPSDYRATNLTISNNNISGSRYFGIEISNLMSSTIDNNIIENIDFNGVYLLYSDSLFISQNKIYETGLCLVNGMLWAWDKNLNSGILLDYMVTNSIMDSNEIINSINSCPHGIKVQSNDSNINNSITYNNISGYFINGVVAKDTSPENTYIFGNVINLSLLPVLENIKWTSTIGTVTLTWDPQIGAIGYEIEKDGNIIDNGNSTSYTVTGLASSTNYNFKVRVKLGIWSDEITAITMTPVLKNIKAETTEDSVALTWDPEISATGYEIEADGKIIDNGNNTSYKITGLKSDTNYSYKVRAKNGLWSDEITAKTLSSVVPPPDPVILPVLKNIKANTTENSVTLTWDEEIGAIGYEVGVDGKILDIGNNTTYTITGLKSATNYNYKVRAKNGIWSDTIIAKTLSPVIPPPPDPVILPVLKNIKAITTENSVTLTWDEEIGATGYEIEIDGKILDNGNNTSYKVTVLKPATNYNYKVRAKNGTWSDVITATTLSPAIPPPNPVILPVLKNIKATTTENSVTLTWDGEVGATGYEIEVEGKIIDNGNSTSYTVTGLKSATNYSYKVRAKNGTWSDVITATTLKPVIPPPDPIILPVLKNIKATTTENSVTLTWDEEIGATGYEIYINGKILDNGNNTSYTVTGLKSATSYSYKVRAKNGTWSDVITATTLSSVILPPDPVVPPDDSKKPSVKVPVVSVIPQAIAPISPVGKNNLVASSATTVSNKTDNRVDNKDINKGNSEADSDKDTDGLSSSTKSDEATNRKSDPEKQDISHNNKLLIFISAILGLSAIAVFARIRLFRKKI</sequence>
<dbReference type="PANTHER" id="PTHR46708:SF2">
    <property type="entry name" value="FIBRONECTIN TYPE-III DOMAIN-CONTAINING PROTEIN"/>
    <property type="match status" value="1"/>
</dbReference>
<dbReference type="InterPro" id="IPR036116">
    <property type="entry name" value="FN3_sf"/>
</dbReference>
<evidence type="ECO:0000313" key="6">
    <source>
        <dbReference type="Proteomes" id="UP000002730"/>
    </source>
</evidence>
<feature type="domain" description="Fibronectin type-III" evidence="4">
    <location>
        <begin position="788"/>
        <end position="873"/>
    </location>
</feature>
<dbReference type="PROSITE" id="PS50853">
    <property type="entry name" value="FN3"/>
    <property type="match status" value="5"/>
</dbReference>
<accession>D9ST13</accession>
<reference evidence="5 6" key="1">
    <citation type="submission" date="2010-08" db="EMBL/GenBank/DDBJ databases">
        <title>Complete sequence of Clostridium cellulovorans 743B.</title>
        <authorList>
            <consortium name="US DOE Joint Genome Institute"/>
            <person name="Lucas S."/>
            <person name="Copeland A."/>
            <person name="Lapidus A."/>
            <person name="Cheng J.-F."/>
            <person name="Bruce D."/>
            <person name="Goodwin L."/>
            <person name="Pitluck S."/>
            <person name="Chertkov O."/>
            <person name="Detter J.C."/>
            <person name="Han C."/>
            <person name="Tapia R."/>
            <person name="Land M."/>
            <person name="Hauser L."/>
            <person name="Chang Y.-J."/>
            <person name="Jeffries C."/>
            <person name="Kyrpides N."/>
            <person name="Ivanova N."/>
            <person name="Mikhailova N."/>
            <person name="Hemme C.L."/>
            <person name="Woyke T."/>
        </authorList>
    </citation>
    <scope>NUCLEOTIDE SEQUENCE [LARGE SCALE GENOMIC DNA]</scope>
    <source>
        <strain evidence="6">ATCC 35296 / DSM 3052 / OCM 3 / 743B</strain>
    </source>
</reference>
<evidence type="ECO:0000313" key="5">
    <source>
        <dbReference type="EMBL" id="ADL52675.1"/>
    </source>
</evidence>
<evidence type="ECO:0000256" key="3">
    <source>
        <dbReference type="SAM" id="Phobius"/>
    </source>
</evidence>
<feature type="compositionally biased region" description="Basic and acidic residues" evidence="2">
    <location>
        <begin position="1015"/>
        <end position="1025"/>
    </location>
</feature>